<dbReference type="PANTHER" id="PTHR14218:SF19">
    <property type="entry name" value="SERINE PROTEASE AORO, PUTATIVE (AFU_ORTHOLOGUE AFUA_6G10250)-RELATED"/>
    <property type="match status" value="1"/>
</dbReference>
<dbReference type="SUPFAM" id="SSF54897">
    <property type="entry name" value="Protease propeptides/inhibitors"/>
    <property type="match status" value="1"/>
</dbReference>
<keyword evidence="10 15" id="KW-0720">Serine protease</keyword>
<dbReference type="InterPro" id="IPR050819">
    <property type="entry name" value="Tripeptidyl-peptidase_I"/>
</dbReference>
<dbReference type="EMBL" id="KN817544">
    <property type="protein sequence ID" value="KJA23288.1"/>
    <property type="molecule type" value="Genomic_DNA"/>
</dbReference>
<dbReference type="EC" id="3.4.14.10" evidence="4"/>
<dbReference type="GO" id="GO:0006508">
    <property type="term" value="P:proteolysis"/>
    <property type="evidence" value="ECO:0007669"/>
    <property type="project" value="UniProtKB-KW"/>
</dbReference>
<evidence type="ECO:0000256" key="9">
    <source>
        <dbReference type="ARBA" id="ARBA00022801"/>
    </source>
</evidence>
<dbReference type="MEROPS" id="S53.007"/>
<feature type="active site" description="Charge relay system" evidence="15">
    <location>
        <position position="298"/>
    </location>
</feature>
<evidence type="ECO:0000256" key="14">
    <source>
        <dbReference type="ARBA" id="ARBA00023180"/>
    </source>
</evidence>
<dbReference type="SUPFAM" id="SSF52743">
    <property type="entry name" value="Subtilisin-like"/>
    <property type="match status" value="1"/>
</dbReference>
<accession>A0A0D2MI16</accession>
<evidence type="ECO:0000256" key="15">
    <source>
        <dbReference type="PROSITE-ProRule" id="PRU01032"/>
    </source>
</evidence>
<dbReference type="InterPro" id="IPR015366">
    <property type="entry name" value="S53_propep"/>
</dbReference>
<dbReference type="Proteomes" id="UP000054270">
    <property type="component" value="Unassembled WGS sequence"/>
</dbReference>
<protein>
    <recommendedName>
        <fullName evidence="4">tripeptidyl-peptidase II</fullName>
        <ecNumber evidence="4">3.4.14.10</ecNumber>
    </recommendedName>
</protein>
<dbReference type="CDD" id="cd04056">
    <property type="entry name" value="Peptidases_S53"/>
    <property type="match status" value="1"/>
</dbReference>
<comment type="subcellular location">
    <subcellularLocation>
        <location evidence="3">Secreted</location>
        <location evidence="3">Extracellular space</location>
    </subcellularLocation>
</comment>
<dbReference type="Pfam" id="PF09286">
    <property type="entry name" value="Pro-kuma_activ"/>
    <property type="match status" value="1"/>
</dbReference>
<gene>
    <name evidence="18" type="ORF">HYPSUDRAFT_201573</name>
</gene>
<dbReference type="InterPro" id="IPR030400">
    <property type="entry name" value="Sedolisin_dom"/>
</dbReference>
<dbReference type="AlphaFoldDB" id="A0A0D2MI16"/>
<dbReference type="GO" id="GO:0008240">
    <property type="term" value="F:tripeptidyl-peptidase activity"/>
    <property type="evidence" value="ECO:0007669"/>
    <property type="project" value="UniProtKB-EC"/>
</dbReference>
<keyword evidence="6 15" id="KW-0645">Protease</keyword>
<dbReference type="GO" id="GO:0005576">
    <property type="term" value="C:extracellular region"/>
    <property type="evidence" value="ECO:0007669"/>
    <property type="project" value="UniProtKB-SubCell"/>
</dbReference>
<dbReference type="Gene3D" id="3.40.50.200">
    <property type="entry name" value="Peptidase S8/S53 domain"/>
    <property type="match status" value="1"/>
</dbReference>
<evidence type="ECO:0000256" key="16">
    <source>
        <dbReference type="SAM" id="SignalP"/>
    </source>
</evidence>
<feature type="binding site" evidence="15">
    <location>
        <position position="588"/>
    </location>
    <ligand>
        <name>Ca(2+)</name>
        <dbReference type="ChEBI" id="CHEBI:29108"/>
    </ligand>
</feature>
<dbReference type="PROSITE" id="PS51695">
    <property type="entry name" value="SEDOLISIN"/>
    <property type="match status" value="1"/>
</dbReference>
<proteinExistence type="predicted"/>
<keyword evidence="12" id="KW-0843">Virulence</keyword>
<evidence type="ECO:0000259" key="17">
    <source>
        <dbReference type="PROSITE" id="PS51695"/>
    </source>
</evidence>
<sequence>MHRVTSLFLVTLAGIAFAVPSPRSTHVLHEKRAMEPVDWMRTSRLDGDHVLPMRFGLSQQNLHLVEEMLASVSHPESPKYGQHYSAEEIIETFKPSNETIEAVTNWLTDAGISRDRLRLSINKGWIHVNASTAEVEDLLKTEYHIYTHPSGAQQLGCHNYSVPAHVQGHIDLIKPTVQFNHRAGANLERRRVKPLPNIVSGPVVTSTDASIPANLANCDSQITLACLRALYGIDYTPVATDKNTFGIVEFTPQAFLPGDLDLFFKNFAPNMVGVRPIPVLIDGAVVQNFSQSFNFNGESDLDLQYGMGLTAPQPVTLLQTGDLSQGAGFDNWLDAIDGSFCTFDGGDDPEQDGIYPDAAGSPDSCGILVPPNVVSISYGQDEATASAHYANRQCTEYAKLGMLGTTVVYSTGDDGVAGFNDACLDVNDNEVGTGGTTFNPEFPATCPFVTAVGATQINPGNTVNDPEGACEQVIFSGGGFSNIFAMPSYQALAVSAYESAHLNPSPFLAGTFNTSGSRAFPDISANGANYVIGIDGVLGLVFGTSASAPVVASMITLINDARIASGKGPVGFINHILYSPIFAPAFNDITMGGNHGCGTPGFNATKGWDPVTGVGTPNFPRLLDIFKSLP</sequence>
<dbReference type="Pfam" id="PF00082">
    <property type="entry name" value="Peptidase_S8"/>
    <property type="match status" value="1"/>
</dbReference>
<evidence type="ECO:0000256" key="13">
    <source>
        <dbReference type="ARBA" id="ARBA00023145"/>
    </source>
</evidence>
<comment type="function">
    <text evidence="2">Secreted tripeptidyl-peptidase which degrades proteins at acidic pHs and is involved in virulence.</text>
</comment>
<feature type="active site" description="Charge relay system" evidence="15">
    <location>
        <position position="302"/>
    </location>
</feature>
<evidence type="ECO:0000313" key="18">
    <source>
        <dbReference type="EMBL" id="KJA23288.1"/>
    </source>
</evidence>
<feature type="binding site" evidence="15">
    <location>
        <position position="609"/>
    </location>
    <ligand>
        <name>Ca(2+)</name>
        <dbReference type="ChEBI" id="CHEBI:29108"/>
    </ligand>
</feature>
<evidence type="ECO:0000256" key="3">
    <source>
        <dbReference type="ARBA" id="ARBA00004239"/>
    </source>
</evidence>
<keyword evidence="11 15" id="KW-0106">Calcium</keyword>
<evidence type="ECO:0000256" key="4">
    <source>
        <dbReference type="ARBA" id="ARBA00012462"/>
    </source>
</evidence>
<comment type="cofactor">
    <cofactor evidence="15">
        <name>Ca(2+)</name>
        <dbReference type="ChEBI" id="CHEBI:29108"/>
    </cofactor>
    <text evidence="15">Binds 1 Ca(2+) ion per subunit.</text>
</comment>
<evidence type="ECO:0000256" key="12">
    <source>
        <dbReference type="ARBA" id="ARBA00023026"/>
    </source>
</evidence>
<dbReference type="InterPro" id="IPR036852">
    <property type="entry name" value="Peptidase_S8/S53_dom_sf"/>
</dbReference>
<name>A0A0D2MI16_HYPSF</name>
<dbReference type="GO" id="GO:0046872">
    <property type="term" value="F:metal ion binding"/>
    <property type="evidence" value="ECO:0007669"/>
    <property type="project" value="UniProtKB-UniRule"/>
</dbReference>
<dbReference type="FunFam" id="3.40.50.200:FF:000015">
    <property type="entry name" value="Tripeptidyl peptidase A"/>
    <property type="match status" value="1"/>
</dbReference>
<keyword evidence="7 15" id="KW-0479">Metal-binding</keyword>
<keyword evidence="13" id="KW-0865">Zymogen</keyword>
<keyword evidence="19" id="KW-1185">Reference proteome</keyword>
<keyword evidence="5" id="KW-0964">Secreted</keyword>
<feature type="signal peptide" evidence="16">
    <location>
        <begin position="1"/>
        <end position="18"/>
    </location>
</feature>
<dbReference type="SMART" id="SM00944">
    <property type="entry name" value="Pro-kuma_activ"/>
    <property type="match status" value="1"/>
</dbReference>
<feature type="binding site" evidence="15">
    <location>
        <position position="607"/>
    </location>
    <ligand>
        <name>Ca(2+)</name>
        <dbReference type="ChEBI" id="CHEBI:29108"/>
    </ligand>
</feature>
<comment type="catalytic activity">
    <reaction evidence="1">
        <text>Release of an N-terminal tripeptide from a polypeptide.</text>
        <dbReference type="EC" id="3.4.14.10"/>
    </reaction>
</comment>
<evidence type="ECO:0000256" key="6">
    <source>
        <dbReference type="ARBA" id="ARBA00022670"/>
    </source>
</evidence>
<feature type="binding site" evidence="15">
    <location>
        <position position="589"/>
    </location>
    <ligand>
        <name>Ca(2+)</name>
        <dbReference type="ChEBI" id="CHEBI:29108"/>
    </ligand>
</feature>
<feature type="active site" description="Charge relay system" evidence="15">
    <location>
        <position position="545"/>
    </location>
</feature>
<evidence type="ECO:0000256" key="7">
    <source>
        <dbReference type="ARBA" id="ARBA00022723"/>
    </source>
</evidence>
<keyword evidence="14" id="KW-0325">Glycoprotein</keyword>
<dbReference type="OrthoDB" id="409122at2759"/>
<dbReference type="InterPro" id="IPR000209">
    <property type="entry name" value="Peptidase_S8/S53_dom"/>
</dbReference>
<dbReference type="CDD" id="cd11377">
    <property type="entry name" value="Pro-peptidase_S53"/>
    <property type="match status" value="1"/>
</dbReference>
<evidence type="ECO:0000256" key="8">
    <source>
        <dbReference type="ARBA" id="ARBA00022729"/>
    </source>
</evidence>
<keyword evidence="8 16" id="KW-0732">Signal</keyword>
<dbReference type="PANTHER" id="PTHR14218">
    <property type="entry name" value="PROTEASE S8 TRIPEPTIDYL PEPTIDASE I CLN2"/>
    <property type="match status" value="1"/>
</dbReference>
<evidence type="ECO:0000256" key="11">
    <source>
        <dbReference type="ARBA" id="ARBA00022837"/>
    </source>
</evidence>
<dbReference type="STRING" id="945553.A0A0D2MI16"/>
<dbReference type="GO" id="GO:0004252">
    <property type="term" value="F:serine-type endopeptidase activity"/>
    <property type="evidence" value="ECO:0007669"/>
    <property type="project" value="UniProtKB-UniRule"/>
</dbReference>
<feature type="domain" description="Peptidase S53" evidence="17">
    <location>
        <begin position="221"/>
        <end position="629"/>
    </location>
</feature>
<reference evidence="19" key="1">
    <citation type="submission" date="2014-04" db="EMBL/GenBank/DDBJ databases">
        <title>Evolutionary Origins and Diversification of the Mycorrhizal Mutualists.</title>
        <authorList>
            <consortium name="DOE Joint Genome Institute"/>
            <consortium name="Mycorrhizal Genomics Consortium"/>
            <person name="Kohler A."/>
            <person name="Kuo A."/>
            <person name="Nagy L.G."/>
            <person name="Floudas D."/>
            <person name="Copeland A."/>
            <person name="Barry K.W."/>
            <person name="Cichocki N."/>
            <person name="Veneault-Fourrey C."/>
            <person name="LaButti K."/>
            <person name="Lindquist E.A."/>
            <person name="Lipzen A."/>
            <person name="Lundell T."/>
            <person name="Morin E."/>
            <person name="Murat C."/>
            <person name="Riley R."/>
            <person name="Ohm R."/>
            <person name="Sun H."/>
            <person name="Tunlid A."/>
            <person name="Henrissat B."/>
            <person name="Grigoriev I.V."/>
            <person name="Hibbett D.S."/>
            <person name="Martin F."/>
        </authorList>
    </citation>
    <scope>NUCLEOTIDE SEQUENCE [LARGE SCALE GENOMIC DNA]</scope>
    <source>
        <strain evidence="19">FD-334 SS-4</strain>
    </source>
</reference>
<feature type="chain" id="PRO_5002247248" description="tripeptidyl-peptidase II" evidence="16">
    <location>
        <begin position="19"/>
        <end position="630"/>
    </location>
</feature>
<evidence type="ECO:0000256" key="5">
    <source>
        <dbReference type="ARBA" id="ARBA00022525"/>
    </source>
</evidence>
<evidence type="ECO:0000256" key="2">
    <source>
        <dbReference type="ARBA" id="ARBA00002451"/>
    </source>
</evidence>
<dbReference type="OMA" id="NHRAGAN"/>
<evidence type="ECO:0000256" key="1">
    <source>
        <dbReference type="ARBA" id="ARBA00001910"/>
    </source>
</evidence>
<evidence type="ECO:0000256" key="10">
    <source>
        <dbReference type="ARBA" id="ARBA00022825"/>
    </source>
</evidence>
<evidence type="ECO:0000313" key="19">
    <source>
        <dbReference type="Proteomes" id="UP000054270"/>
    </source>
</evidence>
<organism evidence="18 19">
    <name type="scientific">Hypholoma sublateritium (strain FD-334 SS-4)</name>
    <dbReference type="NCBI Taxonomy" id="945553"/>
    <lineage>
        <taxon>Eukaryota</taxon>
        <taxon>Fungi</taxon>
        <taxon>Dikarya</taxon>
        <taxon>Basidiomycota</taxon>
        <taxon>Agaricomycotina</taxon>
        <taxon>Agaricomycetes</taxon>
        <taxon>Agaricomycetidae</taxon>
        <taxon>Agaricales</taxon>
        <taxon>Agaricineae</taxon>
        <taxon>Strophariaceae</taxon>
        <taxon>Hypholoma</taxon>
    </lineage>
</organism>
<keyword evidence="9 15" id="KW-0378">Hydrolase</keyword>